<dbReference type="InterPro" id="IPR040456">
    <property type="entry name" value="RNase_H2_suB"/>
</dbReference>
<evidence type="ECO:0000256" key="6">
    <source>
        <dbReference type="SAM" id="MobiDB-lite"/>
    </source>
</evidence>
<dbReference type="OMA" id="ANENNMA"/>
<keyword evidence="10" id="KW-1185">Reference proteome</keyword>
<evidence type="ECO:0000256" key="4">
    <source>
        <dbReference type="ARBA" id="ARBA00024778"/>
    </source>
</evidence>
<dbReference type="AlphaFoldDB" id="W1PAF0"/>
<name>W1PAF0_AMBTC</name>
<dbReference type="InterPro" id="IPR019024">
    <property type="entry name" value="RNase_H2_suB_wHTH"/>
</dbReference>
<evidence type="ECO:0000256" key="2">
    <source>
        <dbReference type="ARBA" id="ARBA00019062"/>
    </source>
</evidence>
<dbReference type="GO" id="GO:0005654">
    <property type="term" value="C:nucleoplasm"/>
    <property type="evidence" value="ECO:0000318"/>
    <property type="project" value="GO_Central"/>
</dbReference>
<dbReference type="STRING" id="13333.W1PAF0"/>
<dbReference type="Proteomes" id="UP000017836">
    <property type="component" value="Unassembled WGS sequence"/>
</dbReference>
<evidence type="ECO:0000259" key="8">
    <source>
        <dbReference type="Pfam" id="PF17745"/>
    </source>
</evidence>
<dbReference type="Gene3D" id="1.10.20.120">
    <property type="match status" value="1"/>
</dbReference>
<feature type="region of interest" description="Disordered" evidence="6">
    <location>
        <begin position="214"/>
        <end position="236"/>
    </location>
</feature>
<dbReference type="EMBL" id="KI393866">
    <property type="protein sequence ID" value="ERN06872.1"/>
    <property type="molecule type" value="Genomic_DNA"/>
</dbReference>
<reference evidence="10" key="1">
    <citation type="journal article" date="2013" name="Science">
        <title>The Amborella genome and the evolution of flowering plants.</title>
        <authorList>
            <consortium name="Amborella Genome Project"/>
        </authorList>
    </citation>
    <scope>NUCLEOTIDE SEQUENCE [LARGE SCALE GENOMIC DNA]</scope>
</reference>
<evidence type="ECO:0000256" key="5">
    <source>
        <dbReference type="ARBA" id="ARBA00033464"/>
    </source>
</evidence>
<dbReference type="HOGENOM" id="CLU_086483_0_0_1"/>
<evidence type="ECO:0000256" key="3">
    <source>
        <dbReference type="ARBA" id="ARBA00023242"/>
    </source>
</evidence>
<evidence type="ECO:0000313" key="9">
    <source>
        <dbReference type="EMBL" id="ERN06872.1"/>
    </source>
</evidence>
<organism evidence="9 10">
    <name type="scientific">Amborella trichopoda</name>
    <dbReference type="NCBI Taxonomy" id="13333"/>
    <lineage>
        <taxon>Eukaryota</taxon>
        <taxon>Viridiplantae</taxon>
        <taxon>Streptophyta</taxon>
        <taxon>Embryophyta</taxon>
        <taxon>Tracheophyta</taxon>
        <taxon>Spermatophyta</taxon>
        <taxon>Magnoliopsida</taxon>
        <taxon>Amborellales</taxon>
        <taxon>Amborellaceae</taxon>
        <taxon>Amborella</taxon>
    </lineage>
</organism>
<proteinExistence type="predicted"/>
<dbReference type="InterPro" id="IPR041195">
    <property type="entry name" value="Rnh202_N"/>
</dbReference>
<dbReference type="eggNOG" id="KOG4705">
    <property type="taxonomic scope" value="Eukaryota"/>
</dbReference>
<protein>
    <recommendedName>
        <fullName evidence="2">Ribonuclease H2 subunit B</fullName>
    </recommendedName>
    <alternativeName>
        <fullName evidence="5">Ribonuclease HI subunit B</fullName>
    </alternativeName>
</protein>
<accession>W1PAF0</accession>
<dbReference type="Gramene" id="ERN06872">
    <property type="protein sequence ID" value="ERN06872"/>
    <property type="gene ID" value="AMTR_s00005p00247650"/>
</dbReference>
<dbReference type="Gene3D" id="2.20.25.530">
    <property type="match status" value="1"/>
</dbReference>
<evidence type="ECO:0000259" key="7">
    <source>
        <dbReference type="Pfam" id="PF09468"/>
    </source>
</evidence>
<gene>
    <name evidence="9" type="ORF">AMTR_s00005p00247650</name>
</gene>
<comment type="function">
    <text evidence="4">Non catalytic subunit of RNase H2, an endonuclease that specifically degrades the RNA of RNA:DNA hybrids. Participates in DNA replication, possibly by mediating the removal of lagging-strand Okazaki fragment RNA primers during DNA replication. Mediates the excision of single ribonucleotides from DNA:RNA duplexes.</text>
</comment>
<evidence type="ECO:0000256" key="1">
    <source>
        <dbReference type="ARBA" id="ARBA00004123"/>
    </source>
</evidence>
<feature type="domain" description="Ribonuclease H2 subunit B wHTH" evidence="7">
    <location>
        <begin position="64"/>
        <end position="156"/>
    </location>
</feature>
<sequence>MDTRGSRNLHFTIKETGKPSCYLFTDGLLQELHWFKQSYGSWFIGDYICEDGGIYVATPVDPVFILLPLFHEARMKKGDELGKFRQVDDIMFVDGYPGYRYLLPVVSNSLQAICEVKEVGSEIFCRLDDSKVVAWLHCKVNNLKLVLPTLDKNYAVRDEKDTLRDAVSLLGEYLSEEPWIRLLCSHLSISLDYAVKSDVIDILPIASESTLVQDEKGRTRTGTGRQSKKKKTETGSLNIKDMFRKASRSGN</sequence>
<evidence type="ECO:0000313" key="10">
    <source>
        <dbReference type="Proteomes" id="UP000017836"/>
    </source>
</evidence>
<dbReference type="CDD" id="cd09270">
    <property type="entry name" value="RNase_H2-B"/>
    <property type="match status" value="1"/>
</dbReference>
<feature type="domain" description="Rnh202 triple barrel" evidence="8">
    <location>
        <begin position="16"/>
        <end position="61"/>
    </location>
</feature>
<dbReference type="GO" id="GO:0032299">
    <property type="term" value="C:ribonuclease H2 complex"/>
    <property type="evidence" value="ECO:0000318"/>
    <property type="project" value="GO_Central"/>
</dbReference>
<dbReference type="GO" id="GO:0006401">
    <property type="term" value="P:RNA catabolic process"/>
    <property type="evidence" value="ECO:0000318"/>
    <property type="project" value="GO_Central"/>
</dbReference>
<dbReference type="PANTHER" id="PTHR13383:SF11">
    <property type="entry name" value="RIBONUCLEASE H2 SUBUNIT B"/>
    <property type="match status" value="1"/>
</dbReference>
<keyword evidence="3" id="KW-0539">Nucleus</keyword>
<dbReference type="Pfam" id="PF09468">
    <property type="entry name" value="RNase_H2-Ydr279"/>
    <property type="match status" value="1"/>
</dbReference>
<dbReference type="PANTHER" id="PTHR13383">
    <property type="entry name" value="RIBONUCLEASE H2 SUBUNIT B"/>
    <property type="match status" value="1"/>
</dbReference>
<dbReference type="Pfam" id="PF17745">
    <property type="entry name" value="Ydr279_N"/>
    <property type="match status" value="1"/>
</dbReference>
<comment type="subcellular location">
    <subcellularLocation>
        <location evidence="1">Nucleus</location>
    </subcellularLocation>
</comment>